<organism evidence="14 15">
    <name type="scientific">Grifola frondosa</name>
    <name type="common">Maitake</name>
    <name type="synonym">Polyporus frondosus</name>
    <dbReference type="NCBI Taxonomy" id="5627"/>
    <lineage>
        <taxon>Eukaryota</taxon>
        <taxon>Fungi</taxon>
        <taxon>Dikarya</taxon>
        <taxon>Basidiomycota</taxon>
        <taxon>Agaricomycotina</taxon>
        <taxon>Agaricomycetes</taxon>
        <taxon>Polyporales</taxon>
        <taxon>Grifolaceae</taxon>
        <taxon>Grifola</taxon>
    </lineage>
</organism>
<reference evidence="14 15" key="1">
    <citation type="submission" date="2016-03" db="EMBL/GenBank/DDBJ databases">
        <title>Whole genome sequencing of Grifola frondosa 9006-11.</title>
        <authorList>
            <person name="Min B."/>
            <person name="Park H."/>
            <person name="Kim J.-G."/>
            <person name="Cho H."/>
            <person name="Oh Y.-L."/>
            <person name="Kong W.-S."/>
            <person name="Choi I.-G."/>
        </authorList>
    </citation>
    <scope>NUCLEOTIDE SEQUENCE [LARGE SCALE GENOMIC DNA]</scope>
    <source>
        <strain evidence="14 15">9006-11</strain>
    </source>
</reference>
<dbReference type="InterPro" id="IPR011989">
    <property type="entry name" value="ARM-like"/>
</dbReference>
<dbReference type="GO" id="GO:0000779">
    <property type="term" value="C:condensed chromosome, centromeric region"/>
    <property type="evidence" value="ECO:0007669"/>
    <property type="project" value="TreeGrafter"/>
</dbReference>
<dbReference type="GO" id="GO:0051301">
    <property type="term" value="P:cell division"/>
    <property type="evidence" value="ECO:0007669"/>
    <property type="project" value="UniProtKB-KW"/>
</dbReference>
<feature type="compositionally biased region" description="Basic and acidic residues" evidence="11">
    <location>
        <begin position="442"/>
        <end position="454"/>
    </location>
</feature>
<dbReference type="GO" id="GO:0010032">
    <property type="term" value="P:meiotic chromosome condensation"/>
    <property type="evidence" value="ECO:0007669"/>
    <property type="project" value="TreeGrafter"/>
</dbReference>
<evidence type="ECO:0000256" key="10">
    <source>
        <dbReference type="PIRNR" id="PIRNR017127"/>
    </source>
</evidence>
<dbReference type="GO" id="GO:0007076">
    <property type="term" value="P:mitotic chromosome condensation"/>
    <property type="evidence" value="ECO:0007669"/>
    <property type="project" value="InterPro"/>
</dbReference>
<comment type="subcellular location">
    <subcellularLocation>
        <location evidence="2">Chromosome</location>
    </subcellularLocation>
    <subcellularLocation>
        <location evidence="1">Nucleus</location>
    </subcellularLocation>
</comment>
<evidence type="ECO:0000256" key="8">
    <source>
        <dbReference type="ARBA" id="ARBA00023242"/>
    </source>
</evidence>
<evidence type="ECO:0000256" key="6">
    <source>
        <dbReference type="ARBA" id="ARBA00022776"/>
    </source>
</evidence>
<dbReference type="InterPro" id="IPR007673">
    <property type="entry name" value="Condensin_cplx_su1"/>
</dbReference>
<name>A0A1C7LNN0_GRIFR</name>
<gene>
    <name evidence="14" type="primary">cnd1</name>
    <name evidence="14" type="ORF">A0H81_14512</name>
</gene>
<evidence type="ECO:0000256" key="5">
    <source>
        <dbReference type="ARBA" id="ARBA00022618"/>
    </source>
</evidence>
<evidence type="ECO:0000256" key="4">
    <source>
        <dbReference type="ARBA" id="ARBA00022454"/>
    </source>
</evidence>
<feature type="compositionally biased region" description="Basic and acidic residues" evidence="11">
    <location>
        <begin position="469"/>
        <end position="491"/>
    </location>
</feature>
<keyword evidence="5 10" id="KW-0132">Cell division</keyword>
<feature type="domain" description="Condensin complex subunit 1 N-terminal" evidence="13">
    <location>
        <begin position="75"/>
        <end position="228"/>
    </location>
</feature>
<dbReference type="InterPro" id="IPR026971">
    <property type="entry name" value="CND1/NCAPD3"/>
</dbReference>
<dbReference type="Pfam" id="PF12717">
    <property type="entry name" value="Cnd1"/>
    <property type="match status" value="1"/>
</dbReference>
<dbReference type="GO" id="GO:0000796">
    <property type="term" value="C:condensin complex"/>
    <property type="evidence" value="ECO:0007669"/>
    <property type="project" value="TreeGrafter"/>
</dbReference>
<feature type="region of interest" description="Disordered" evidence="11">
    <location>
        <begin position="1251"/>
        <end position="1271"/>
    </location>
</feature>
<dbReference type="STRING" id="5627.A0A1C7LNN0"/>
<dbReference type="SUPFAM" id="SSF48371">
    <property type="entry name" value="ARM repeat"/>
    <property type="match status" value="1"/>
</dbReference>
<dbReference type="PANTHER" id="PTHR14222:SF2">
    <property type="entry name" value="CONDENSIN COMPLEX SUBUNIT 1"/>
    <property type="match status" value="1"/>
</dbReference>
<evidence type="ECO:0000313" key="14">
    <source>
        <dbReference type="EMBL" id="OBZ65599.1"/>
    </source>
</evidence>
<accession>A0A1C7LNN0</accession>
<dbReference type="PIRSF" id="PIRSF017127">
    <property type="entry name" value="Condensin_D2"/>
    <property type="match status" value="1"/>
</dbReference>
<feature type="compositionally biased region" description="Basic residues" evidence="11">
    <location>
        <begin position="523"/>
        <end position="533"/>
    </location>
</feature>
<comment type="similarity">
    <text evidence="3 10">Belongs to the CND1 (condensin subunit 1) family.</text>
</comment>
<dbReference type="OMA" id="DVIAKLW"/>
<sequence length="1271" mass="144037">MDSFELQEELQNLQDISTYEFQHEQDISTMDPHGVSQLLETAVEALAESSDAIMDPTTFDAYRSLLKHAVVLQGSHMNKLLDSLSSAFQTEIEATIRDVEQEDQQTFMAHKMPLEMRGGRSSCCAAAEGEEREGRETGISRTAKKSTEEWTWADQIPPTLALISKALRLKTQRIWMTTAERDTFINCITRPAYHITESEQYMKLQPIRFGVYKIICLAVKHHGHALAAQISIMQSLQYYEHLSEPMAECLTVLAKEFDHAQLCDEILREIASKNFNAQDSKGPRAFSKFLIRLAELSPRSVLKQISLLLSHLDSESYPMRMALVEIIGCLIRELAISPEITADEQQLPKQLNGLYDYCSSLCDLPQKFPKQRLAMTRAAVDSLEDKASGVRKGAVTLLVRLILTHPYGLMHGGLLSLKEWEQRYQEVSADLKKVEDVVGKAVEREGDAEDRSAAGDDGDDNDQDEGEESSSKSDNAHRRSSKKGRETLEHEMDVDEDEDEAQYDEDVEMADNAEEENGGPPRTPKKHPRKKSRRSELDLQALTDEQAALRCSRGRPTVTFTPAETILCRRSQLHSTDRRRHAAIEFFRVTFEYQMDGAPAGIKKMLHLIWSKDNSTTSEDGKELKGVRSRLLECYRNLYFDPLPDMEPKQQVNRIAKNMIELTYDATLAELTSLEEMMRMMMEDGQIHNDVITKLWQVYSSDKSLQRAQRRGAVIILGMLALARRSVVADRVETLVKIGLGSKGMADLTLARYTCIALQRLNGSAKKVKGSLFDKSLRLDMENPLFRKLQDSIDTLVDRRSDLLCGSLIRSLTRRAFAPQKRVKTPPPRDPDAMDEDDVPSDHAESQSQADEDNDVGDSFTIAQLLFVVGHVAIKHIVFLELVEREWKRQKHEKELADKLAGRNSPSRTSKDQEELDQVAGNAEDEIGERIAAIRETELLYGQNSLLARYGPMIVHICGSPHIYKNRTLRAAATLAFSKFLCVSSQFCDQHHQLLFKILETSKDASIRSNIVIALGDVAVSFSSIIDENSNELYKGLSDVDLVVKKNTLMVLTHLILNGMIKVKGQLGEMAKCLEDEDERISDLAKLFFSELSTKDNAIYNNLPDVISHLSVGAHAVDEETFQSTMRYIFGFIEKEKQAENIVDKLCQRFRLSEDPRQWRDIAFCLSLLPFKSERSVKKLIEGLQFYRDKLHEETVYKLFQEILAKARSNKSANKPDAELNEFEAILEANKLQGEEDQAFEKRVEGKKAAVKKRATRRTARKKVVREDDSE</sequence>
<keyword evidence="8" id="KW-0539">Nucleus</keyword>
<comment type="caution">
    <text evidence="14">The sequence shown here is derived from an EMBL/GenBank/DDBJ whole genome shotgun (WGS) entry which is preliminary data.</text>
</comment>
<dbReference type="AlphaFoldDB" id="A0A1C7LNN0"/>
<evidence type="ECO:0000313" key="15">
    <source>
        <dbReference type="Proteomes" id="UP000092993"/>
    </source>
</evidence>
<protein>
    <recommendedName>
        <fullName evidence="10">Condensin complex subunit 1</fullName>
    </recommendedName>
</protein>
<feature type="region of interest" description="Disordered" evidence="11">
    <location>
        <begin position="819"/>
        <end position="855"/>
    </location>
</feature>
<dbReference type="InterPro" id="IPR032682">
    <property type="entry name" value="Cnd1_C"/>
</dbReference>
<comment type="function">
    <text evidence="10">Regulatory subunit of the condensin complex, a complex required for conversion of interphase chromatin into mitotic-like condense chromosomes. The condensin complex probably introduces positive supercoils into relaxed DNA in the presence of type I topoisomerases and converts nicked DNA into positive knotted forms in the presence of type II topoisomerases.</text>
</comment>
<feature type="compositionally biased region" description="Acidic residues" evidence="11">
    <location>
        <begin position="456"/>
        <end position="468"/>
    </location>
</feature>
<feature type="region of interest" description="Disordered" evidence="11">
    <location>
        <begin position="895"/>
        <end position="920"/>
    </location>
</feature>
<dbReference type="InterPro" id="IPR016024">
    <property type="entry name" value="ARM-type_fold"/>
</dbReference>
<dbReference type="Gene3D" id="1.25.10.10">
    <property type="entry name" value="Leucine-rich Repeat Variant"/>
    <property type="match status" value="1"/>
</dbReference>
<feature type="compositionally biased region" description="Basic residues" evidence="11">
    <location>
        <begin position="1251"/>
        <end position="1264"/>
    </location>
</feature>
<keyword evidence="4" id="KW-0158">Chromosome</keyword>
<feature type="region of interest" description="Disordered" evidence="11">
    <location>
        <begin position="442"/>
        <end position="539"/>
    </location>
</feature>
<proteinExistence type="inferred from homology"/>
<keyword evidence="6 10" id="KW-0498">Mitosis</keyword>
<evidence type="ECO:0000256" key="2">
    <source>
        <dbReference type="ARBA" id="ARBA00004286"/>
    </source>
</evidence>
<evidence type="ECO:0000256" key="9">
    <source>
        <dbReference type="ARBA" id="ARBA00023306"/>
    </source>
</evidence>
<dbReference type="EMBL" id="LUGG01000043">
    <property type="protein sequence ID" value="OBZ65599.1"/>
    <property type="molecule type" value="Genomic_DNA"/>
</dbReference>
<feature type="domain" description="Condensin complex subunit 1 C-terminal" evidence="12">
    <location>
        <begin position="1007"/>
        <end position="1167"/>
    </location>
</feature>
<evidence type="ECO:0000256" key="11">
    <source>
        <dbReference type="SAM" id="MobiDB-lite"/>
    </source>
</evidence>
<keyword evidence="9 10" id="KW-0131">Cell cycle</keyword>
<dbReference type="InterPro" id="IPR024324">
    <property type="entry name" value="Condensin_cplx_su1_N"/>
</dbReference>
<dbReference type="GO" id="GO:0042393">
    <property type="term" value="F:histone binding"/>
    <property type="evidence" value="ECO:0007669"/>
    <property type="project" value="TreeGrafter"/>
</dbReference>
<evidence type="ECO:0000259" key="12">
    <source>
        <dbReference type="Pfam" id="PF12717"/>
    </source>
</evidence>
<evidence type="ECO:0000259" key="13">
    <source>
        <dbReference type="Pfam" id="PF12922"/>
    </source>
</evidence>
<evidence type="ECO:0000256" key="7">
    <source>
        <dbReference type="ARBA" id="ARBA00023067"/>
    </source>
</evidence>
<dbReference type="PANTHER" id="PTHR14222">
    <property type="entry name" value="CONDENSIN"/>
    <property type="match status" value="1"/>
</dbReference>
<evidence type="ECO:0000256" key="3">
    <source>
        <dbReference type="ARBA" id="ARBA00009606"/>
    </source>
</evidence>
<dbReference type="Pfam" id="PF12922">
    <property type="entry name" value="Cnd1_N"/>
    <property type="match status" value="1"/>
</dbReference>
<dbReference type="Proteomes" id="UP000092993">
    <property type="component" value="Unassembled WGS sequence"/>
</dbReference>
<dbReference type="OrthoDB" id="436262at2759"/>
<dbReference type="GO" id="GO:0005634">
    <property type="term" value="C:nucleus"/>
    <property type="evidence" value="ECO:0007669"/>
    <property type="project" value="UniProtKB-SubCell"/>
</dbReference>
<feature type="compositionally biased region" description="Acidic residues" evidence="11">
    <location>
        <begin position="492"/>
        <end position="517"/>
    </location>
</feature>
<keyword evidence="15" id="KW-1185">Reference proteome</keyword>
<evidence type="ECO:0000256" key="1">
    <source>
        <dbReference type="ARBA" id="ARBA00004123"/>
    </source>
</evidence>
<keyword evidence="7 10" id="KW-0226">DNA condensation</keyword>